<feature type="region of interest" description="Disordered" evidence="1">
    <location>
        <begin position="1"/>
        <end position="20"/>
    </location>
</feature>
<proteinExistence type="predicted"/>
<evidence type="ECO:0000256" key="1">
    <source>
        <dbReference type="SAM" id="MobiDB-lite"/>
    </source>
</evidence>
<gene>
    <name evidence="2" type="ORF">ACFQZU_09390</name>
</gene>
<evidence type="ECO:0000313" key="3">
    <source>
        <dbReference type="Proteomes" id="UP001596956"/>
    </source>
</evidence>
<accession>A0ABW3BFA2</accession>
<comment type="caution">
    <text evidence="2">The sequence shown here is derived from an EMBL/GenBank/DDBJ whole genome shotgun (WGS) entry which is preliminary data.</text>
</comment>
<dbReference type="Proteomes" id="UP001596956">
    <property type="component" value="Unassembled WGS sequence"/>
</dbReference>
<evidence type="ECO:0000313" key="2">
    <source>
        <dbReference type="EMBL" id="MFD0801531.1"/>
    </source>
</evidence>
<protein>
    <submittedName>
        <fullName evidence="2">Uncharacterized protein</fullName>
    </submittedName>
</protein>
<sequence length="74" mass="8134">MRPQAEEPDRQGPSQSERRAPWELVFDGDDSLVIENFTAKEGKSHTTAFHAAQGEPAPCDAVPLIEWGQVSKAD</sequence>
<dbReference type="EMBL" id="JBHTHR010000241">
    <property type="protein sequence ID" value="MFD0801531.1"/>
    <property type="molecule type" value="Genomic_DNA"/>
</dbReference>
<keyword evidence="3" id="KW-1185">Reference proteome</keyword>
<reference evidence="3" key="1">
    <citation type="journal article" date="2019" name="Int. J. Syst. Evol. Microbiol.">
        <title>The Global Catalogue of Microorganisms (GCM) 10K type strain sequencing project: providing services to taxonomists for standard genome sequencing and annotation.</title>
        <authorList>
            <consortium name="The Broad Institute Genomics Platform"/>
            <consortium name="The Broad Institute Genome Sequencing Center for Infectious Disease"/>
            <person name="Wu L."/>
            <person name="Ma J."/>
        </authorList>
    </citation>
    <scope>NUCLEOTIDE SEQUENCE [LARGE SCALE GENOMIC DNA]</scope>
    <source>
        <strain evidence="3">CCUG 63369</strain>
    </source>
</reference>
<name>A0ABW3BFA2_9ACTN</name>
<organism evidence="2 3">
    <name type="scientific">Streptomonospora algeriensis</name>
    <dbReference type="NCBI Taxonomy" id="995084"/>
    <lineage>
        <taxon>Bacteria</taxon>
        <taxon>Bacillati</taxon>
        <taxon>Actinomycetota</taxon>
        <taxon>Actinomycetes</taxon>
        <taxon>Streptosporangiales</taxon>
        <taxon>Nocardiopsidaceae</taxon>
        <taxon>Streptomonospora</taxon>
    </lineage>
</organism>